<accession>A0A1G1ZQN5</accession>
<name>A0A1G1ZQN5_9BACT</name>
<feature type="domain" description="NADP-dependent oxidoreductase" evidence="1">
    <location>
        <begin position="17"/>
        <end position="301"/>
    </location>
</feature>
<evidence type="ECO:0000313" key="3">
    <source>
        <dbReference type="Proteomes" id="UP000178517"/>
    </source>
</evidence>
<dbReference type="STRING" id="1798406.A3A04_00645"/>
<evidence type="ECO:0000259" key="1">
    <source>
        <dbReference type="Pfam" id="PF00248"/>
    </source>
</evidence>
<dbReference type="PANTHER" id="PTHR43312:SF1">
    <property type="entry name" value="NADP-DEPENDENT OXIDOREDUCTASE DOMAIN-CONTAINING PROTEIN"/>
    <property type="match status" value="1"/>
</dbReference>
<sequence>MRYKALGRGEIGIKISEIGFGTWGIGGLSRGGATSYGKTDDNESKRALQCAYDSGINFYDTSNIYGDGHSEELLGEVFKNRRDRIVIATKVGFVEHLKPQDFSINSMTESLDGSLRRLRTDYVDICQLHSPSLDQISLGVISEFVNKLKSQGKIRMFGISVKSPKDCRSAVLNFGAEILQVNFNMIDQRALDFDIFEFVNKLNIGLVLRTPLCFGFLSGKCLNAEFGSDDHRSRWPKEQLDKWREAPNFFIEIAKKMRLTLSQLAFRFCLDQVGTTTVIPGMITVEEVMENASVSNTHPLGPIILSEIRNIYLNHSFFIAKPK</sequence>
<dbReference type="AlphaFoldDB" id="A0A1G1ZQN5"/>
<evidence type="ECO:0000313" key="2">
    <source>
        <dbReference type="EMBL" id="OGY66060.1"/>
    </source>
</evidence>
<proteinExistence type="predicted"/>
<dbReference type="InterPro" id="IPR036812">
    <property type="entry name" value="NAD(P)_OxRdtase_dom_sf"/>
</dbReference>
<dbReference type="EMBL" id="MHJI01000010">
    <property type="protein sequence ID" value="OGY66060.1"/>
    <property type="molecule type" value="Genomic_DNA"/>
</dbReference>
<gene>
    <name evidence="2" type="ORF">A3A04_00645</name>
</gene>
<dbReference type="PANTHER" id="PTHR43312">
    <property type="entry name" value="D-THREO-ALDOSE 1-DEHYDROGENASE"/>
    <property type="match status" value="1"/>
</dbReference>
<dbReference type="InterPro" id="IPR053135">
    <property type="entry name" value="AKR2_Oxidoreductase"/>
</dbReference>
<dbReference type="Proteomes" id="UP000178517">
    <property type="component" value="Unassembled WGS sequence"/>
</dbReference>
<dbReference type="CDD" id="cd19086">
    <property type="entry name" value="AKR_AKR11C1"/>
    <property type="match status" value="1"/>
</dbReference>
<dbReference type="InterPro" id="IPR023210">
    <property type="entry name" value="NADP_OxRdtase_dom"/>
</dbReference>
<organism evidence="2 3">
    <name type="scientific">Candidatus Harrisonbacteria bacterium RIFCSPLOWO2_01_FULL_40_28</name>
    <dbReference type="NCBI Taxonomy" id="1798406"/>
    <lineage>
        <taxon>Bacteria</taxon>
        <taxon>Candidatus Harrisoniibacteriota</taxon>
    </lineage>
</organism>
<reference evidence="2 3" key="1">
    <citation type="journal article" date="2016" name="Nat. Commun.">
        <title>Thousands of microbial genomes shed light on interconnected biogeochemical processes in an aquifer system.</title>
        <authorList>
            <person name="Anantharaman K."/>
            <person name="Brown C.T."/>
            <person name="Hug L.A."/>
            <person name="Sharon I."/>
            <person name="Castelle C.J."/>
            <person name="Probst A.J."/>
            <person name="Thomas B.C."/>
            <person name="Singh A."/>
            <person name="Wilkins M.J."/>
            <person name="Karaoz U."/>
            <person name="Brodie E.L."/>
            <person name="Williams K.H."/>
            <person name="Hubbard S.S."/>
            <person name="Banfield J.F."/>
        </authorList>
    </citation>
    <scope>NUCLEOTIDE SEQUENCE [LARGE SCALE GENOMIC DNA]</scope>
</reference>
<dbReference type="Pfam" id="PF00248">
    <property type="entry name" value="Aldo_ket_red"/>
    <property type="match status" value="1"/>
</dbReference>
<comment type="caution">
    <text evidence="2">The sequence shown here is derived from an EMBL/GenBank/DDBJ whole genome shotgun (WGS) entry which is preliminary data.</text>
</comment>
<dbReference type="Gene3D" id="3.20.20.100">
    <property type="entry name" value="NADP-dependent oxidoreductase domain"/>
    <property type="match status" value="1"/>
</dbReference>
<protein>
    <recommendedName>
        <fullName evidence="1">NADP-dependent oxidoreductase domain-containing protein</fullName>
    </recommendedName>
</protein>
<dbReference type="SUPFAM" id="SSF51430">
    <property type="entry name" value="NAD(P)-linked oxidoreductase"/>
    <property type="match status" value="1"/>
</dbReference>